<accession>A0AAE1JF69</accession>
<dbReference type="SUPFAM" id="SSF56672">
    <property type="entry name" value="DNA/RNA polymerases"/>
    <property type="match status" value="1"/>
</dbReference>
<reference evidence="2" key="1">
    <citation type="submission" date="2023-10" db="EMBL/GenBank/DDBJ databases">
        <title>Chromosome-level genome of the transformable northern wattle, Acacia crassicarpa.</title>
        <authorList>
            <person name="Massaro I."/>
            <person name="Sinha N.R."/>
            <person name="Poethig S."/>
            <person name="Leichty A.R."/>
        </authorList>
    </citation>
    <scope>NUCLEOTIDE SEQUENCE</scope>
    <source>
        <strain evidence="2">Acra3RX</strain>
        <tissue evidence="2">Leaf</tissue>
    </source>
</reference>
<organism evidence="2 3">
    <name type="scientific">Acacia crassicarpa</name>
    <name type="common">northern wattle</name>
    <dbReference type="NCBI Taxonomy" id="499986"/>
    <lineage>
        <taxon>Eukaryota</taxon>
        <taxon>Viridiplantae</taxon>
        <taxon>Streptophyta</taxon>
        <taxon>Embryophyta</taxon>
        <taxon>Tracheophyta</taxon>
        <taxon>Spermatophyta</taxon>
        <taxon>Magnoliopsida</taxon>
        <taxon>eudicotyledons</taxon>
        <taxon>Gunneridae</taxon>
        <taxon>Pentapetalae</taxon>
        <taxon>rosids</taxon>
        <taxon>fabids</taxon>
        <taxon>Fabales</taxon>
        <taxon>Fabaceae</taxon>
        <taxon>Caesalpinioideae</taxon>
        <taxon>mimosoid clade</taxon>
        <taxon>Acacieae</taxon>
        <taxon>Acacia</taxon>
    </lineage>
</organism>
<dbReference type="PANTHER" id="PTHR31635:SF196">
    <property type="entry name" value="REVERSE TRANSCRIPTASE DOMAIN-CONTAINING PROTEIN-RELATED"/>
    <property type="match status" value="1"/>
</dbReference>
<dbReference type="PANTHER" id="PTHR31635">
    <property type="entry name" value="REVERSE TRANSCRIPTASE DOMAIN-CONTAINING PROTEIN-RELATED"/>
    <property type="match status" value="1"/>
</dbReference>
<dbReference type="InterPro" id="IPR043502">
    <property type="entry name" value="DNA/RNA_pol_sf"/>
</dbReference>
<name>A0AAE1JF69_9FABA</name>
<evidence type="ECO:0000313" key="3">
    <source>
        <dbReference type="Proteomes" id="UP001293593"/>
    </source>
</evidence>
<evidence type="ECO:0000313" key="2">
    <source>
        <dbReference type="EMBL" id="KAK4269265.1"/>
    </source>
</evidence>
<proteinExistence type="predicted"/>
<evidence type="ECO:0000259" key="1">
    <source>
        <dbReference type="PROSITE" id="PS50878"/>
    </source>
</evidence>
<dbReference type="Pfam" id="PF00078">
    <property type="entry name" value="RVT_1"/>
    <property type="match status" value="1"/>
</dbReference>
<keyword evidence="3" id="KW-1185">Reference proteome</keyword>
<dbReference type="PROSITE" id="PS50878">
    <property type="entry name" value="RT_POL"/>
    <property type="match status" value="1"/>
</dbReference>
<protein>
    <recommendedName>
        <fullName evidence="1">Reverse transcriptase domain-containing protein</fullName>
    </recommendedName>
</protein>
<dbReference type="AlphaFoldDB" id="A0AAE1JF69"/>
<dbReference type="EMBL" id="JAWXYG010000006">
    <property type="protein sequence ID" value="KAK4269265.1"/>
    <property type="molecule type" value="Genomic_DNA"/>
</dbReference>
<gene>
    <name evidence="2" type="ORF">QN277_022449</name>
</gene>
<comment type="caution">
    <text evidence="2">The sequence shown here is derived from an EMBL/GenBank/DDBJ whole genome shotgun (WGS) entry which is preliminary data.</text>
</comment>
<dbReference type="Proteomes" id="UP001293593">
    <property type="component" value="Unassembled WGS sequence"/>
</dbReference>
<sequence length="146" mass="16626">MVVKIDLEKAYDRMSWSFLEKVLEDIGFNEQFRRVVKGCIRSANTAILWNGSKQEVFAPSKGLRQGDPLSPYLFVLGMEKLSHMITDEVNNGRWKALRMGRHGVEISHLLFADDLLLICEADRANMSTVMEVLHRFGEVSGQRVNA</sequence>
<feature type="domain" description="Reverse transcriptase" evidence="1">
    <location>
        <begin position="1"/>
        <end position="146"/>
    </location>
</feature>
<dbReference type="InterPro" id="IPR000477">
    <property type="entry name" value="RT_dom"/>
</dbReference>